<dbReference type="RefSeq" id="WP_119514529.1">
    <property type="nucleotide sequence ID" value="NZ_QXFK01000019.1"/>
</dbReference>
<comment type="caution">
    <text evidence="6">The sequence shown here is derived from an EMBL/GenBank/DDBJ whole genome shotgun (WGS) entry which is preliminary data.</text>
</comment>
<evidence type="ECO:0000259" key="5">
    <source>
        <dbReference type="PROSITE" id="PS51898"/>
    </source>
</evidence>
<evidence type="ECO:0000313" key="6">
    <source>
        <dbReference type="EMBL" id="RIV75603.1"/>
    </source>
</evidence>
<dbReference type="SUPFAM" id="SSF56349">
    <property type="entry name" value="DNA breaking-rejoining enzymes"/>
    <property type="match status" value="1"/>
</dbReference>
<dbReference type="InterPro" id="IPR002104">
    <property type="entry name" value="Integrase_catalytic"/>
</dbReference>
<dbReference type="AlphaFoldDB" id="A0A418NDH9"/>
<dbReference type="GO" id="GO:0003677">
    <property type="term" value="F:DNA binding"/>
    <property type="evidence" value="ECO:0007669"/>
    <property type="project" value="UniProtKB-KW"/>
</dbReference>
<keyword evidence="7" id="KW-1185">Reference proteome</keyword>
<dbReference type="InterPro" id="IPR050808">
    <property type="entry name" value="Phage_Integrase"/>
</dbReference>
<keyword evidence="3" id="KW-0238">DNA-binding</keyword>
<dbReference type="Proteomes" id="UP000285092">
    <property type="component" value="Unassembled WGS sequence"/>
</dbReference>
<dbReference type="InterPro" id="IPR011010">
    <property type="entry name" value="DNA_brk_join_enz"/>
</dbReference>
<dbReference type="GO" id="GO:0015074">
    <property type="term" value="P:DNA integration"/>
    <property type="evidence" value="ECO:0007669"/>
    <property type="project" value="UniProtKB-KW"/>
</dbReference>
<dbReference type="PANTHER" id="PTHR30629">
    <property type="entry name" value="PROPHAGE INTEGRASE"/>
    <property type="match status" value="1"/>
</dbReference>
<sequence length="426" mass="48274">MRITKREVDAAGARASGDIYYWDDKLSGFGLRVTPRGVKSYVVQYRLKGRPARRMTLGIHGSPWTPDKARARAEQILIEVKSGIDPVAMAKKKAQDARTLGFEAYAKRFSDECLKVEWEGSWEDAERCLTLHVVPRLKSRALPEIDAADIRAVIDPIRSQRALARKVWAVLNRLFTWAIEQHDLPANSNPMAGMKPPPKPADRKRVLSPDEIIAAWRASFEVGEPWGPFIRLLFATLQRRNEVAGLPWKELDQNRRLWHIHGERAKNGEDHLVPLNELALRELSERGWKRRGLVLTTTGKTPVSGFSRMKRRLDKLMLAKLQELADSRAEALGEEAQSVQLEPWRLHDIRRTGTTAMQSLGIPVEHSDACLNHKSGEAGTGAAKVYHLWKYEPEKRTAFEKWGAHLEQLVRGAEESNVVPLANRRA</sequence>
<dbReference type="Pfam" id="PF00589">
    <property type="entry name" value="Phage_integrase"/>
    <property type="match status" value="1"/>
</dbReference>
<proteinExistence type="inferred from homology"/>
<dbReference type="InterPro" id="IPR010998">
    <property type="entry name" value="Integrase_recombinase_N"/>
</dbReference>
<dbReference type="OrthoDB" id="7615137at2"/>
<evidence type="ECO:0000256" key="4">
    <source>
        <dbReference type="ARBA" id="ARBA00023172"/>
    </source>
</evidence>
<dbReference type="GO" id="GO:0006310">
    <property type="term" value="P:DNA recombination"/>
    <property type="evidence" value="ECO:0007669"/>
    <property type="project" value="UniProtKB-KW"/>
</dbReference>
<evidence type="ECO:0000313" key="7">
    <source>
        <dbReference type="Proteomes" id="UP000285092"/>
    </source>
</evidence>
<dbReference type="InterPro" id="IPR025166">
    <property type="entry name" value="Integrase_DNA_bind_dom"/>
</dbReference>
<keyword evidence="2" id="KW-0229">DNA integration</keyword>
<reference evidence="6 7" key="1">
    <citation type="submission" date="2018-08" db="EMBL/GenBank/DDBJ databases">
        <title>Altererythrobacter sp.Ery1 and Ery12, the genome sequencing of novel strains in genus Alterythrobacter.</title>
        <authorList>
            <person name="Cheng H."/>
            <person name="Wu Y.-H."/>
            <person name="Fang C."/>
            <person name="Xu X.-W."/>
        </authorList>
    </citation>
    <scope>NUCLEOTIDE SEQUENCE [LARGE SCALE GENOMIC DNA]</scope>
    <source>
        <strain evidence="6 7">Ery1</strain>
    </source>
</reference>
<organism evidence="6 7">
    <name type="scientific">Pelagerythrobacter aerophilus</name>
    <dbReference type="NCBI Taxonomy" id="2306995"/>
    <lineage>
        <taxon>Bacteria</taxon>
        <taxon>Pseudomonadati</taxon>
        <taxon>Pseudomonadota</taxon>
        <taxon>Alphaproteobacteria</taxon>
        <taxon>Sphingomonadales</taxon>
        <taxon>Erythrobacteraceae</taxon>
        <taxon>Pelagerythrobacter</taxon>
    </lineage>
</organism>
<dbReference type="PROSITE" id="PS51898">
    <property type="entry name" value="TYR_RECOMBINASE"/>
    <property type="match status" value="1"/>
</dbReference>
<dbReference type="InterPro" id="IPR038488">
    <property type="entry name" value="Integrase_DNA-bd_sf"/>
</dbReference>
<evidence type="ECO:0000256" key="2">
    <source>
        <dbReference type="ARBA" id="ARBA00022908"/>
    </source>
</evidence>
<gene>
    <name evidence="6" type="ORF">D2V04_15020</name>
</gene>
<dbReference type="Gene3D" id="1.10.443.10">
    <property type="entry name" value="Intergrase catalytic core"/>
    <property type="match status" value="1"/>
</dbReference>
<comment type="similarity">
    <text evidence="1">Belongs to the 'phage' integrase family.</text>
</comment>
<dbReference type="Gene3D" id="1.10.150.130">
    <property type="match status" value="1"/>
</dbReference>
<protein>
    <submittedName>
        <fullName evidence="6">DUF4102 domain-containing protein</fullName>
    </submittedName>
</protein>
<dbReference type="Gene3D" id="3.30.160.390">
    <property type="entry name" value="Integrase, DNA-binding domain"/>
    <property type="match status" value="1"/>
</dbReference>
<feature type="domain" description="Tyr recombinase" evidence="5">
    <location>
        <begin position="202"/>
        <end position="400"/>
    </location>
</feature>
<dbReference type="Pfam" id="PF13356">
    <property type="entry name" value="Arm-DNA-bind_3"/>
    <property type="match status" value="1"/>
</dbReference>
<dbReference type="InterPro" id="IPR013762">
    <property type="entry name" value="Integrase-like_cat_sf"/>
</dbReference>
<dbReference type="PANTHER" id="PTHR30629:SF2">
    <property type="entry name" value="PROPHAGE INTEGRASE INTS-RELATED"/>
    <property type="match status" value="1"/>
</dbReference>
<accession>A0A418NDH9</accession>
<evidence type="ECO:0000256" key="3">
    <source>
        <dbReference type="ARBA" id="ARBA00023125"/>
    </source>
</evidence>
<dbReference type="EMBL" id="QXFK01000019">
    <property type="protein sequence ID" value="RIV75603.1"/>
    <property type="molecule type" value="Genomic_DNA"/>
</dbReference>
<evidence type="ECO:0000256" key="1">
    <source>
        <dbReference type="ARBA" id="ARBA00008857"/>
    </source>
</evidence>
<name>A0A418NDH9_9SPHN</name>
<keyword evidence="4" id="KW-0233">DNA recombination</keyword>